<gene>
    <name evidence="2" type="primary">p36</name>
</gene>
<evidence type="ECO:0000256" key="1">
    <source>
        <dbReference type="SAM" id="MobiDB-lite"/>
    </source>
</evidence>
<dbReference type="EMBL" id="AJ401616">
    <property type="protein sequence ID" value="CAC04420.1"/>
    <property type="molecule type" value="mRNA"/>
</dbReference>
<dbReference type="VEuPathDB" id="ToxoDB:TGMAS_243730"/>
<dbReference type="VEuPathDB" id="ToxoDB:TGCAST_243730"/>
<accession>B9QJK5</accession>
<dbReference type="VEuPathDB" id="ToxoDB:TGP89_243730"/>
<dbReference type="VEuPathDB" id="ToxoDB:TGCOUG_243730"/>
<evidence type="ECO:0000313" key="2">
    <source>
        <dbReference type="EMBL" id="CAC04420.1"/>
    </source>
</evidence>
<dbReference type="VEuPathDB" id="ToxoDB:TGRH88_028680"/>
<name>Q9GV96_TOXGO</name>
<feature type="compositionally biased region" description="Low complexity" evidence="1">
    <location>
        <begin position="104"/>
        <end position="123"/>
    </location>
</feature>
<organism evidence="2">
    <name type="scientific">Toxoplasma gondii</name>
    <dbReference type="NCBI Taxonomy" id="5811"/>
    <lineage>
        <taxon>Eukaryota</taxon>
        <taxon>Sar</taxon>
        <taxon>Alveolata</taxon>
        <taxon>Apicomplexa</taxon>
        <taxon>Conoidasida</taxon>
        <taxon>Coccidia</taxon>
        <taxon>Eucoccidiorida</taxon>
        <taxon>Eimeriorina</taxon>
        <taxon>Sarcocystidae</taxon>
        <taxon>Toxoplasma</taxon>
    </lineage>
</organism>
<dbReference type="VEuPathDB" id="ToxoDB:TGGT1_243730"/>
<dbReference type="VEuPathDB" id="ToxoDB:TGVAND_243730"/>
<feature type="region of interest" description="Disordered" evidence="1">
    <location>
        <begin position="67"/>
        <end position="150"/>
    </location>
</feature>
<accession>B9PP35</accession>
<protein>
    <submittedName>
        <fullName evidence="2">p36 protein</fullName>
    </submittedName>
</protein>
<accession>Q9GV96</accession>
<proteinExistence type="evidence at transcript level"/>
<dbReference type="VEuPathDB" id="ToxoDB:TGME49_243730"/>
<dbReference type="VEuPathDB" id="ToxoDB:TGPRC2_243730"/>
<dbReference type="VEuPathDB" id="ToxoDB:TGRUB_243730"/>
<reference evidence="2" key="1">
    <citation type="journal article" date="2002" name="Mol. Biochem. Parasitol.">
        <title>Characterization of TgROP9 (p36), a novel rhoptry protein of Toxoplasma gondii tachyzoites identified by T cell clone.</title>
        <authorList>
            <person name="Reichmann G."/>
            <person name="Dlugonska H."/>
            <person name="Fischer H.G."/>
        </authorList>
    </citation>
    <scope>NUCLEOTIDE SEQUENCE</scope>
    <source>
        <strain evidence="2">BK</strain>
    </source>
</reference>
<dbReference type="VEuPathDB" id="ToxoDB:TGVEG_243730"/>
<sequence>MSSSNFRVGQMTHPNPLQTRFSRSASLVSRMPLVRLFFTIAAPLLFSPSPFPFLPLKTHCLAIQLGKPQGSPPASQKEAIRDTGVSHQKGEPSDSSSEPKPQGTVAETPGAASAAAAEVGRPSRSSAGPGKKKRGPSLFTEETMGPSKRHPCLKTLAAAVERFQAQHLTGRDAAKAFVDAIQECGIQVVASDYDRTAISVHSGGSARRDDLSVLGALTPDFKLLGEELTRRNIPIYFVTFSDKGENRGDRIAAGPLVEATLKASNANFEAQGVFGYYPPFYSEPEDYAPLGLSAPMPTDKSFHIQQVSKASGVSEDKILLLDDDRANCVNFCRSGGAAIHVSGHEGFDFGAVRVVVKPSLIMQ</sequence>
<dbReference type="AlphaFoldDB" id="Q9GV96"/>
<dbReference type="VEuPathDB" id="ToxoDB:TGARI_243730"/>
<dbReference type="VEuPathDB" id="ToxoDB:TGDOM2_243730"/>
<dbReference type="VEuPathDB" id="ToxoDB:TGFOU_243730"/>